<evidence type="ECO:0000259" key="1">
    <source>
        <dbReference type="Pfam" id="PF11818"/>
    </source>
</evidence>
<keyword evidence="2" id="KW-0378">Hydrolase</keyword>
<sequence>MPTGNEETETGEKYEDNALPWDSINAAKYTKSGDLTQFGPELLKEHNVAYR</sequence>
<reference evidence="2 3" key="1">
    <citation type="submission" date="2018-06" db="EMBL/GenBank/DDBJ databases">
        <authorList>
            <consortium name="Pathogen Informatics"/>
            <person name="Doyle S."/>
        </authorList>
    </citation>
    <scope>NUCLEOTIDE SEQUENCE [LARGE SCALE GENOMIC DNA]</scope>
    <source>
        <strain evidence="2 3">NCTC7307</strain>
    </source>
</reference>
<dbReference type="InterPro" id="IPR020992">
    <property type="entry name" value="Tail_Prtase_C"/>
</dbReference>
<accession>A0A2X4WIZ9</accession>
<proteinExistence type="predicted"/>
<dbReference type="AlphaFoldDB" id="A0A2X4WIZ9"/>
<evidence type="ECO:0000313" key="3">
    <source>
        <dbReference type="Proteomes" id="UP000248731"/>
    </source>
</evidence>
<feature type="domain" description="Tail specific protease C-terminal" evidence="1">
    <location>
        <begin position="7"/>
        <end position="47"/>
    </location>
</feature>
<dbReference type="Proteomes" id="UP000248731">
    <property type="component" value="Chromosome 1"/>
</dbReference>
<name>A0A2X4WIZ9_SALER</name>
<evidence type="ECO:0000313" key="2">
    <source>
        <dbReference type="EMBL" id="SQI23774.1"/>
    </source>
</evidence>
<organism evidence="2 3">
    <name type="scientific">Salmonella enterica subsp. arizonae</name>
    <dbReference type="NCBI Taxonomy" id="59203"/>
    <lineage>
        <taxon>Bacteria</taxon>
        <taxon>Pseudomonadati</taxon>
        <taxon>Pseudomonadota</taxon>
        <taxon>Gammaproteobacteria</taxon>
        <taxon>Enterobacterales</taxon>
        <taxon>Enterobacteriaceae</taxon>
        <taxon>Salmonella</taxon>
    </lineage>
</organism>
<dbReference type="Pfam" id="PF11818">
    <property type="entry name" value="DUF3340"/>
    <property type="match status" value="1"/>
</dbReference>
<keyword evidence="3" id="KW-1185">Reference proteome</keyword>
<dbReference type="EMBL" id="LS483466">
    <property type="protein sequence ID" value="SQI23774.1"/>
    <property type="molecule type" value="Genomic_DNA"/>
</dbReference>
<dbReference type="GO" id="GO:0006508">
    <property type="term" value="P:proteolysis"/>
    <property type="evidence" value="ECO:0007669"/>
    <property type="project" value="UniProtKB-KW"/>
</dbReference>
<keyword evidence="2" id="KW-0645">Protease</keyword>
<protein>
    <submittedName>
        <fullName evidence="2">Tail-specific protease</fullName>
        <ecNumber evidence="2">3.4.21.102</ecNumber>
    </submittedName>
</protein>
<gene>
    <name evidence="2" type="primary">prc_3</name>
    <name evidence="2" type="ORF">NCTC7307_02533</name>
</gene>
<dbReference type="GO" id="GO:0004252">
    <property type="term" value="F:serine-type endopeptidase activity"/>
    <property type="evidence" value="ECO:0007669"/>
    <property type="project" value="UniProtKB-EC"/>
</dbReference>
<dbReference type="EC" id="3.4.21.102" evidence="2"/>